<accession>A0A1E1L203</accession>
<comment type="similarity">
    <text evidence="1">Belongs to the DSD1 family.</text>
</comment>
<evidence type="ECO:0000256" key="1">
    <source>
        <dbReference type="ARBA" id="ARBA00005323"/>
    </source>
</evidence>
<evidence type="ECO:0000259" key="3">
    <source>
        <dbReference type="SMART" id="SM01119"/>
    </source>
</evidence>
<dbReference type="GO" id="GO:0008721">
    <property type="term" value="F:D-serine ammonia-lyase activity"/>
    <property type="evidence" value="ECO:0007669"/>
    <property type="project" value="TreeGrafter"/>
</dbReference>
<keyword evidence="5" id="KW-1185">Reference proteome</keyword>
<gene>
    <name evidence="4" type="ORF">RCO7_10436</name>
</gene>
<dbReference type="EMBL" id="FJUW01000032">
    <property type="protein sequence ID" value="CZT04519.1"/>
    <property type="molecule type" value="Genomic_DNA"/>
</dbReference>
<evidence type="ECO:0000313" key="5">
    <source>
        <dbReference type="Proteomes" id="UP000178129"/>
    </source>
</evidence>
<dbReference type="Pfam" id="PF01168">
    <property type="entry name" value="Ala_racemase_N"/>
    <property type="match status" value="1"/>
</dbReference>
<reference evidence="5" key="1">
    <citation type="submission" date="2016-03" db="EMBL/GenBank/DDBJ databases">
        <authorList>
            <person name="Ploux O."/>
        </authorList>
    </citation>
    <scope>NUCLEOTIDE SEQUENCE [LARGE SCALE GENOMIC DNA]</scope>
    <source>
        <strain evidence="5">UK7</strain>
    </source>
</reference>
<proteinExistence type="inferred from homology"/>
<dbReference type="Proteomes" id="UP000178129">
    <property type="component" value="Unassembled WGS sequence"/>
</dbReference>
<dbReference type="FunCoup" id="A0A1E1L203">
    <property type="interactions" value="33"/>
</dbReference>
<dbReference type="InterPro" id="IPR001608">
    <property type="entry name" value="Ala_racemase_N"/>
</dbReference>
<dbReference type="STRING" id="914237.A0A1E1L203"/>
<dbReference type="GO" id="GO:0036088">
    <property type="term" value="P:D-serine catabolic process"/>
    <property type="evidence" value="ECO:0007669"/>
    <property type="project" value="TreeGrafter"/>
</dbReference>
<dbReference type="SUPFAM" id="SSF51419">
    <property type="entry name" value="PLP-binding barrel"/>
    <property type="match status" value="1"/>
</dbReference>
<dbReference type="SMART" id="SM01119">
    <property type="entry name" value="D-ser_dehydrat"/>
    <property type="match status" value="1"/>
</dbReference>
<dbReference type="InterPro" id="IPR051466">
    <property type="entry name" value="D-amino_acid_metab_enzyme"/>
</dbReference>
<name>A0A1E1L203_9HELO</name>
<dbReference type="PANTHER" id="PTHR28004">
    <property type="entry name" value="ZGC:162816-RELATED"/>
    <property type="match status" value="1"/>
</dbReference>
<dbReference type="Pfam" id="PF14031">
    <property type="entry name" value="D-ser_dehydrat"/>
    <property type="match status" value="1"/>
</dbReference>
<dbReference type="InterPro" id="IPR026956">
    <property type="entry name" value="D-ser_dehydrat-like_dom"/>
</dbReference>
<sequence length="469" mass="50823">MATTSFYPLSTKEGLLKEFVGRSIKDVAVPAAVLDLAKVKNNCSHMLEAVESLNFGWRAHIKTHKTTELTRLQVGEGSGPANIIVSTILEAEQIVRLLLEYKSAGRALLYGFPITQTAVKRLALISKALGPKSLSLMVDHPDQLPNVITLQELSGNVPSIFLKIDIGCHRAGVTPQTSACSTLISSLLELEKAGKLHLLGLYAHAGQSYSSSAASDALDYLRQEFEALLVTAIELRNISPSHPLVLSVGATPTTNSIRNLLHNDSKITGTIPLSPVQTAALALRATIDLIRANECSIEIHAGVYTTLDIQQLVTRALPTSGPNAMMTWDDLALTVIAEVASIYPNRGQKNTPEILINAGVIALARETCRVYSGFGILSPWNREGVSPPTTGPETHTGWTVSRISQEHGILTWNGSQANQEIPEAEMLKIGQKIRIWPNHSCIAGAGFGWYLVVDGGDEIVDVWPRWRGW</sequence>
<keyword evidence="2" id="KW-0456">Lyase</keyword>
<dbReference type="AlphaFoldDB" id="A0A1E1L203"/>
<dbReference type="PANTHER" id="PTHR28004:SF2">
    <property type="entry name" value="D-SERINE DEHYDRATASE"/>
    <property type="match status" value="1"/>
</dbReference>
<dbReference type="InterPro" id="IPR042208">
    <property type="entry name" value="D-ser_dehydrat-like_sf"/>
</dbReference>
<organism evidence="4 5">
    <name type="scientific">Rhynchosporium graminicola</name>
    <dbReference type="NCBI Taxonomy" id="2792576"/>
    <lineage>
        <taxon>Eukaryota</taxon>
        <taxon>Fungi</taxon>
        <taxon>Dikarya</taxon>
        <taxon>Ascomycota</taxon>
        <taxon>Pezizomycotina</taxon>
        <taxon>Leotiomycetes</taxon>
        <taxon>Helotiales</taxon>
        <taxon>Ploettnerulaceae</taxon>
        <taxon>Rhynchosporium</taxon>
    </lineage>
</organism>
<evidence type="ECO:0000313" key="4">
    <source>
        <dbReference type="EMBL" id="CZT04519.1"/>
    </source>
</evidence>
<dbReference type="InParanoid" id="A0A1E1L203"/>
<feature type="domain" description="D-serine dehydratase-like" evidence="3">
    <location>
        <begin position="332"/>
        <end position="454"/>
    </location>
</feature>
<dbReference type="Gene3D" id="2.40.37.20">
    <property type="entry name" value="D-serine dehydratase-like domain"/>
    <property type="match status" value="1"/>
</dbReference>
<dbReference type="InterPro" id="IPR029066">
    <property type="entry name" value="PLP-binding_barrel"/>
</dbReference>
<evidence type="ECO:0000256" key="2">
    <source>
        <dbReference type="ARBA" id="ARBA00023239"/>
    </source>
</evidence>
<dbReference type="Gene3D" id="3.20.20.10">
    <property type="entry name" value="Alanine racemase"/>
    <property type="match status" value="1"/>
</dbReference>
<comment type="caution">
    <text evidence="4">The sequence shown here is derived from an EMBL/GenBank/DDBJ whole genome shotgun (WGS) entry which is preliminary data.</text>
</comment>
<protein>
    <submittedName>
        <fullName evidence="4">Related to alanine racemase</fullName>
    </submittedName>
</protein>